<dbReference type="Gene3D" id="3.40.1110.10">
    <property type="entry name" value="Calcium-transporting ATPase, cytoplasmic domain N"/>
    <property type="match status" value="1"/>
</dbReference>
<reference evidence="21" key="1">
    <citation type="submission" date="2016-04" db="EMBL/GenBank/DDBJ databases">
        <title>Fast-growing isolate from the root nodules of Vavilovia formosa.</title>
        <authorList>
            <person name="Kimeklis A."/>
            <person name="Safronova V."/>
            <person name="Belimov A."/>
            <person name="Andronov E."/>
        </authorList>
    </citation>
    <scope>NUCLEOTIDE SEQUENCE [LARGE SCALE GENOMIC DNA]</scope>
    <source>
        <strain evidence="21">Vaf-46</strain>
    </source>
</reference>
<dbReference type="Gene3D" id="3.40.50.1000">
    <property type="entry name" value="HAD superfamily/HAD-like"/>
    <property type="match status" value="1"/>
</dbReference>
<evidence type="ECO:0000256" key="15">
    <source>
        <dbReference type="ARBA" id="ARBA00023136"/>
    </source>
</evidence>
<dbReference type="GO" id="GO:0005886">
    <property type="term" value="C:plasma membrane"/>
    <property type="evidence" value="ECO:0007669"/>
    <property type="project" value="UniProtKB-SubCell"/>
</dbReference>
<dbReference type="CDD" id="cd02077">
    <property type="entry name" value="P-type_ATPase_Mg"/>
    <property type="match status" value="1"/>
</dbReference>
<evidence type="ECO:0000256" key="11">
    <source>
        <dbReference type="ARBA" id="ARBA00022840"/>
    </source>
</evidence>
<dbReference type="PANTHER" id="PTHR42861">
    <property type="entry name" value="CALCIUM-TRANSPORTING ATPASE"/>
    <property type="match status" value="1"/>
</dbReference>
<keyword evidence="13" id="KW-1278">Translocase</keyword>
<name>A0A179BAN2_RHILE</name>
<dbReference type="AlphaFoldDB" id="A0A179BAN2"/>
<dbReference type="InterPro" id="IPR044492">
    <property type="entry name" value="P_typ_ATPase_HD_dom"/>
</dbReference>
<dbReference type="SMART" id="SM00831">
    <property type="entry name" value="Cation_ATPase_N"/>
    <property type="match status" value="1"/>
</dbReference>
<keyword evidence="11" id="KW-0067">ATP-binding</keyword>
<dbReference type="SFLD" id="SFLDG00002">
    <property type="entry name" value="C1.7:_P-type_atpase_like"/>
    <property type="match status" value="1"/>
</dbReference>
<evidence type="ECO:0000256" key="1">
    <source>
        <dbReference type="ARBA" id="ARBA00003954"/>
    </source>
</evidence>
<dbReference type="InterPro" id="IPR018303">
    <property type="entry name" value="ATPase_P-typ_P_site"/>
</dbReference>
<dbReference type="Pfam" id="PF13246">
    <property type="entry name" value="Cation_ATPase"/>
    <property type="match status" value="1"/>
</dbReference>
<evidence type="ECO:0000256" key="3">
    <source>
        <dbReference type="ARBA" id="ARBA00008746"/>
    </source>
</evidence>
<accession>A0A179BAN2</accession>
<feature type="transmembrane region" description="Helical" evidence="19">
    <location>
        <begin position="757"/>
        <end position="780"/>
    </location>
</feature>
<dbReference type="InterPro" id="IPR023298">
    <property type="entry name" value="ATPase_P-typ_TM_dom_sf"/>
</dbReference>
<keyword evidence="10" id="KW-0547">Nucleotide-binding</keyword>
<evidence type="ECO:0000256" key="7">
    <source>
        <dbReference type="ARBA" id="ARBA00022519"/>
    </source>
</evidence>
<dbReference type="GO" id="GO:0015444">
    <property type="term" value="F:P-type magnesium transporter activity"/>
    <property type="evidence" value="ECO:0007669"/>
    <property type="project" value="UniProtKB-EC"/>
</dbReference>
<dbReference type="SUPFAM" id="SSF81665">
    <property type="entry name" value="Calcium ATPase, transmembrane domain M"/>
    <property type="match status" value="1"/>
</dbReference>
<dbReference type="InterPro" id="IPR006068">
    <property type="entry name" value="ATPase_P-typ_cation-transptr_C"/>
</dbReference>
<dbReference type="SFLD" id="SFLDS00003">
    <property type="entry name" value="Haloacid_Dehalogenase"/>
    <property type="match status" value="1"/>
</dbReference>
<dbReference type="InterPro" id="IPR036412">
    <property type="entry name" value="HAD-like_sf"/>
</dbReference>
<evidence type="ECO:0000313" key="21">
    <source>
        <dbReference type="EMBL" id="OAP88064.1"/>
    </source>
</evidence>
<feature type="transmembrane region" description="Helical" evidence="19">
    <location>
        <begin position="277"/>
        <end position="295"/>
    </location>
</feature>
<feature type="domain" description="Cation-transporting P-type ATPase N-terminal" evidence="20">
    <location>
        <begin position="33"/>
        <end position="106"/>
    </location>
</feature>
<dbReference type="InterPro" id="IPR023214">
    <property type="entry name" value="HAD_sf"/>
</dbReference>
<keyword evidence="8" id="KW-0597">Phosphoprotein</keyword>
<dbReference type="Pfam" id="PF00122">
    <property type="entry name" value="E1-E2_ATPase"/>
    <property type="match status" value="1"/>
</dbReference>
<comment type="similarity">
    <text evidence="3">Belongs to the cation transport ATPase (P-type) (TC 3.A.3) family. Type IIIB subfamily.</text>
</comment>
<dbReference type="Pfam" id="PF00689">
    <property type="entry name" value="Cation_ATPase_C"/>
    <property type="match status" value="1"/>
</dbReference>
<comment type="catalytic activity">
    <reaction evidence="17">
        <text>Mg(2+)(out) + ATP + H2O = Mg(2+)(in) + ADP + phosphate + H(+)</text>
        <dbReference type="Rhea" id="RHEA:10260"/>
        <dbReference type="ChEBI" id="CHEBI:15377"/>
        <dbReference type="ChEBI" id="CHEBI:15378"/>
        <dbReference type="ChEBI" id="CHEBI:18420"/>
        <dbReference type="ChEBI" id="CHEBI:30616"/>
        <dbReference type="ChEBI" id="CHEBI:43474"/>
        <dbReference type="ChEBI" id="CHEBI:456216"/>
        <dbReference type="EC" id="7.2.2.14"/>
    </reaction>
</comment>
<feature type="transmembrane region" description="Helical" evidence="19">
    <location>
        <begin position="786"/>
        <end position="808"/>
    </location>
</feature>
<keyword evidence="7" id="KW-0997">Cell inner membrane</keyword>
<evidence type="ECO:0000256" key="10">
    <source>
        <dbReference type="ARBA" id="ARBA00022741"/>
    </source>
</evidence>
<dbReference type="EMBL" id="LWBS01000466">
    <property type="protein sequence ID" value="OAP88064.1"/>
    <property type="molecule type" value="Genomic_DNA"/>
</dbReference>
<keyword evidence="6" id="KW-1003">Cell membrane</keyword>
<comment type="subcellular location">
    <subcellularLocation>
        <location evidence="2">Cell inner membrane</location>
        <topology evidence="2">Multi-pass membrane protein</topology>
    </subcellularLocation>
</comment>
<evidence type="ECO:0000256" key="2">
    <source>
        <dbReference type="ARBA" id="ARBA00004429"/>
    </source>
</evidence>
<evidence type="ECO:0000256" key="4">
    <source>
        <dbReference type="ARBA" id="ARBA00012786"/>
    </source>
</evidence>
<evidence type="ECO:0000256" key="19">
    <source>
        <dbReference type="SAM" id="Phobius"/>
    </source>
</evidence>
<proteinExistence type="inferred from homology"/>
<feature type="transmembrane region" description="Helical" evidence="19">
    <location>
        <begin position="855"/>
        <end position="878"/>
    </location>
</feature>
<feature type="transmembrane region" description="Helical" evidence="19">
    <location>
        <begin position="307"/>
        <end position="331"/>
    </location>
</feature>
<feature type="region of interest" description="Disordered" evidence="18">
    <location>
        <begin position="1"/>
        <end position="20"/>
    </location>
</feature>
<dbReference type="GO" id="GO:0005524">
    <property type="term" value="F:ATP binding"/>
    <property type="evidence" value="ECO:0007669"/>
    <property type="project" value="UniProtKB-KW"/>
</dbReference>
<dbReference type="PROSITE" id="PS00154">
    <property type="entry name" value="ATPASE_E1_E2"/>
    <property type="match status" value="1"/>
</dbReference>
<feature type="transmembrane region" description="Helical" evidence="19">
    <location>
        <begin position="820"/>
        <end position="843"/>
    </location>
</feature>
<dbReference type="SFLD" id="SFLDF00027">
    <property type="entry name" value="p-type_atpase"/>
    <property type="match status" value="1"/>
</dbReference>
<evidence type="ECO:0000259" key="20">
    <source>
        <dbReference type="SMART" id="SM00831"/>
    </source>
</evidence>
<dbReference type="PRINTS" id="PR01836">
    <property type="entry name" value="MGATPASE"/>
</dbReference>
<comment type="caution">
    <text evidence="21">The sequence shown here is derived from an EMBL/GenBank/DDBJ whole genome shotgun (WGS) entry which is preliminary data.</text>
</comment>
<evidence type="ECO:0000256" key="8">
    <source>
        <dbReference type="ARBA" id="ARBA00022553"/>
    </source>
</evidence>
<dbReference type="InterPro" id="IPR004014">
    <property type="entry name" value="ATPase_P-typ_cation-transptr_N"/>
</dbReference>
<evidence type="ECO:0000256" key="17">
    <source>
        <dbReference type="ARBA" id="ARBA00047295"/>
    </source>
</evidence>
<dbReference type="InterPro" id="IPR006415">
    <property type="entry name" value="P-type_ATPase_IIIB"/>
</dbReference>
<organism evidence="21">
    <name type="scientific">Rhizobium leguminosarum</name>
    <dbReference type="NCBI Taxonomy" id="384"/>
    <lineage>
        <taxon>Bacteria</taxon>
        <taxon>Pseudomonadati</taxon>
        <taxon>Pseudomonadota</taxon>
        <taxon>Alphaproteobacteria</taxon>
        <taxon>Hyphomicrobiales</taxon>
        <taxon>Rhizobiaceae</taxon>
        <taxon>Rhizobium/Agrobacterium group</taxon>
        <taxon>Rhizobium</taxon>
    </lineage>
</organism>
<dbReference type="Gene3D" id="2.70.150.10">
    <property type="entry name" value="Calcium-transporting ATPase, cytoplasmic transduction domain A"/>
    <property type="match status" value="1"/>
</dbReference>
<dbReference type="Pfam" id="PF00690">
    <property type="entry name" value="Cation_ATPase_N"/>
    <property type="match status" value="1"/>
</dbReference>
<dbReference type="SUPFAM" id="SSF56784">
    <property type="entry name" value="HAD-like"/>
    <property type="match status" value="1"/>
</dbReference>
<keyword evidence="14 19" id="KW-1133">Transmembrane helix</keyword>
<evidence type="ECO:0000256" key="14">
    <source>
        <dbReference type="ARBA" id="ARBA00022989"/>
    </source>
</evidence>
<evidence type="ECO:0000256" key="6">
    <source>
        <dbReference type="ARBA" id="ARBA00022475"/>
    </source>
</evidence>
<comment type="function">
    <text evidence="1">Mediates magnesium influx to the cytosol.</text>
</comment>
<dbReference type="InterPro" id="IPR008250">
    <property type="entry name" value="ATPase_P-typ_transduc_dom_A_sf"/>
</dbReference>
<evidence type="ECO:0000256" key="12">
    <source>
        <dbReference type="ARBA" id="ARBA00022842"/>
    </source>
</evidence>
<dbReference type="NCBIfam" id="TIGR01494">
    <property type="entry name" value="ATPase_P-type"/>
    <property type="match status" value="2"/>
</dbReference>
<keyword evidence="9 19" id="KW-0812">Transmembrane</keyword>
<dbReference type="SUPFAM" id="SSF81653">
    <property type="entry name" value="Calcium ATPase, transduction domain A"/>
    <property type="match status" value="1"/>
</dbReference>
<evidence type="ECO:0000256" key="16">
    <source>
        <dbReference type="ARBA" id="ARBA00029806"/>
    </source>
</evidence>
<gene>
    <name evidence="21" type="ORF">A4U53_35800</name>
</gene>
<protein>
    <recommendedName>
        <fullName evidence="5">Magnesium-transporting ATPase, P-type 1</fullName>
        <ecNumber evidence="4">7.2.2.14</ecNumber>
    </recommendedName>
    <alternativeName>
        <fullName evidence="16">Mg(2+) transport ATPase, P-type 1</fullName>
    </alternativeName>
</protein>
<dbReference type="EC" id="7.2.2.14" evidence="4"/>
<dbReference type="NCBIfam" id="NF011702">
    <property type="entry name" value="PRK15122.1"/>
    <property type="match status" value="1"/>
</dbReference>
<evidence type="ECO:0000256" key="13">
    <source>
        <dbReference type="ARBA" id="ARBA00022967"/>
    </source>
</evidence>
<keyword evidence="15 19" id="KW-0472">Membrane</keyword>
<keyword evidence="12" id="KW-0460">Magnesium</keyword>
<dbReference type="GO" id="GO:0016887">
    <property type="term" value="F:ATP hydrolysis activity"/>
    <property type="evidence" value="ECO:0007669"/>
    <property type="project" value="InterPro"/>
</dbReference>
<dbReference type="InterPro" id="IPR059000">
    <property type="entry name" value="ATPase_P-type_domA"/>
</dbReference>
<evidence type="ECO:0000256" key="5">
    <source>
        <dbReference type="ARBA" id="ARBA00013555"/>
    </source>
</evidence>
<evidence type="ECO:0000256" key="18">
    <source>
        <dbReference type="SAM" id="MobiDB-lite"/>
    </source>
</evidence>
<dbReference type="InterPro" id="IPR001757">
    <property type="entry name" value="P_typ_ATPase"/>
</dbReference>
<dbReference type="InterPro" id="IPR023299">
    <property type="entry name" value="ATPase_P-typ_cyto_dom_N"/>
</dbReference>
<dbReference type="Gene3D" id="1.20.1110.10">
    <property type="entry name" value="Calcium-transporting ATPase, transmembrane domain"/>
    <property type="match status" value="1"/>
</dbReference>
<sequence>MAAETKLQSPAPETGHHHALQAKLSETSPLLAVFSAASPEDVFSQLKSAPEGLSSSDVPERLAAYGANVIAASQTSPILLELWDKIKNPLNGLLLSLAILSWLLSDIRSAVVIATMVVLSVGLSFVQEHRSSQAAAKLANMVRVQVSVKRRGVDGCDAEGFSSIPLDGVVPGDVVRLSAGDMIPADLRILTANDLFINQSALTGESMPVEKAGTTGTVKDDDPFTLANICFMGSSVSSGYGTGVIVHTGRSTFFGKLASQITGADEETSFDRGIRSFAWLMVRFILVMVPLVFLINGLTKHDWLQALFFAVAVAVGLATEMLPMIVTVNLAQGAMAMARKKAIVKRLNAIQNFGAMDVLCTDKTGTLTQDRIILKLHLDVNGEEDDGVLTYAYLNSRFQSGLKNLLDVAVQEHVELEDHLSVDAGYKKLDEIPFDFNRRRLSVVVQTPDQKPLLICKGAVEEVFAICVNCRTADGTQPLDDNHRKAVAELTAKLNADGFRVIAVGIREFVTPQATYEAADETGLTLQGFIAFLDPAKETAAAALAALRASGVTVKILTGDNDLVTRKTCRDVGLDISGLMLGHDLEAMSDQEIGEAVEKANVFAKVSPSQKARIIAALQARDHVVGFLGDGINDGPALKKADVGISVDTAVDIAKESADIILLEKNLAILNDGVIEGRRVFGNIVKYIKMGASSNFGNMFSVLGASIFLPFLPMAPLQVLANNLLYDFSQTTIPTDTVDQEYLTQPRKWEIGNIMRFMLFIGPISSIFDYATYFTMLFVFDAWTNAALFQTGWFVESILTQTLIIHVIRTARKPFIESWASPPLIISTIIICAIAIALPYSPLAGPLGFQPLPVLYWPIIASFLVAYAVLTTIVKTWFIRRWGM</sequence>
<dbReference type="NCBIfam" id="TIGR01524">
    <property type="entry name" value="ATPase-IIIB_Mg"/>
    <property type="match status" value="1"/>
</dbReference>
<evidence type="ECO:0000256" key="9">
    <source>
        <dbReference type="ARBA" id="ARBA00022692"/>
    </source>
</evidence>